<keyword evidence="3" id="KW-1185">Reference proteome</keyword>
<name>A0AAD7FVU5_MYCRO</name>
<dbReference type="Proteomes" id="UP001221757">
    <property type="component" value="Unassembled WGS sequence"/>
</dbReference>
<sequence>MKPIIALLVSFIGAAVANPIADTAPGLLARNCQVAFICEAPASISVCGPLTLSCSGPGTHPVSSDPTCTANCFCGC</sequence>
<evidence type="ECO:0000313" key="3">
    <source>
        <dbReference type="Proteomes" id="UP001221757"/>
    </source>
</evidence>
<evidence type="ECO:0000256" key="1">
    <source>
        <dbReference type="SAM" id="SignalP"/>
    </source>
</evidence>
<accession>A0AAD7FVU5</accession>
<feature type="chain" id="PRO_5042053764" evidence="1">
    <location>
        <begin position="18"/>
        <end position="76"/>
    </location>
</feature>
<feature type="signal peptide" evidence="1">
    <location>
        <begin position="1"/>
        <end position="17"/>
    </location>
</feature>
<gene>
    <name evidence="2" type="ORF">B0H17DRAFT_1103813</name>
</gene>
<proteinExistence type="predicted"/>
<comment type="caution">
    <text evidence="2">The sequence shown here is derived from an EMBL/GenBank/DDBJ whole genome shotgun (WGS) entry which is preliminary data.</text>
</comment>
<reference evidence="2" key="1">
    <citation type="submission" date="2023-03" db="EMBL/GenBank/DDBJ databases">
        <title>Massive genome expansion in bonnet fungi (Mycena s.s.) driven by repeated elements and novel gene families across ecological guilds.</title>
        <authorList>
            <consortium name="Lawrence Berkeley National Laboratory"/>
            <person name="Harder C.B."/>
            <person name="Miyauchi S."/>
            <person name="Viragh M."/>
            <person name="Kuo A."/>
            <person name="Thoen E."/>
            <person name="Andreopoulos B."/>
            <person name="Lu D."/>
            <person name="Skrede I."/>
            <person name="Drula E."/>
            <person name="Henrissat B."/>
            <person name="Morin E."/>
            <person name="Kohler A."/>
            <person name="Barry K."/>
            <person name="LaButti K."/>
            <person name="Morin E."/>
            <person name="Salamov A."/>
            <person name="Lipzen A."/>
            <person name="Mereny Z."/>
            <person name="Hegedus B."/>
            <person name="Baldrian P."/>
            <person name="Stursova M."/>
            <person name="Weitz H."/>
            <person name="Taylor A."/>
            <person name="Grigoriev I.V."/>
            <person name="Nagy L.G."/>
            <person name="Martin F."/>
            <person name="Kauserud H."/>
        </authorList>
    </citation>
    <scope>NUCLEOTIDE SEQUENCE</scope>
    <source>
        <strain evidence="2">CBHHK067</strain>
    </source>
</reference>
<dbReference type="EMBL" id="JARKIE010000392">
    <property type="protein sequence ID" value="KAJ7645796.1"/>
    <property type="molecule type" value="Genomic_DNA"/>
</dbReference>
<evidence type="ECO:0000313" key="2">
    <source>
        <dbReference type="EMBL" id="KAJ7645796.1"/>
    </source>
</evidence>
<protein>
    <submittedName>
        <fullName evidence="2">Uncharacterized protein</fullName>
    </submittedName>
</protein>
<organism evidence="2 3">
    <name type="scientific">Mycena rosella</name>
    <name type="common">Pink bonnet</name>
    <name type="synonym">Agaricus rosellus</name>
    <dbReference type="NCBI Taxonomy" id="1033263"/>
    <lineage>
        <taxon>Eukaryota</taxon>
        <taxon>Fungi</taxon>
        <taxon>Dikarya</taxon>
        <taxon>Basidiomycota</taxon>
        <taxon>Agaricomycotina</taxon>
        <taxon>Agaricomycetes</taxon>
        <taxon>Agaricomycetidae</taxon>
        <taxon>Agaricales</taxon>
        <taxon>Marasmiineae</taxon>
        <taxon>Mycenaceae</taxon>
        <taxon>Mycena</taxon>
    </lineage>
</organism>
<keyword evidence="1" id="KW-0732">Signal</keyword>
<dbReference type="AlphaFoldDB" id="A0AAD7FVU5"/>